<feature type="compositionally biased region" description="Polar residues" evidence="1">
    <location>
        <begin position="181"/>
        <end position="190"/>
    </location>
</feature>
<dbReference type="PANTHER" id="PTHR40763">
    <property type="entry name" value="MEMBRANE PROTEIN-RELATED"/>
    <property type="match status" value="1"/>
</dbReference>
<keyword evidence="2" id="KW-1133">Transmembrane helix</keyword>
<feature type="region of interest" description="Disordered" evidence="1">
    <location>
        <begin position="169"/>
        <end position="190"/>
    </location>
</feature>
<dbReference type="RefSeq" id="WP_064986572.1">
    <property type="nucleotide sequence ID" value="NZ_LZLC01000261.1"/>
</dbReference>
<protein>
    <recommendedName>
        <fullName evidence="3">DUF1707 domain-containing protein</fullName>
    </recommendedName>
</protein>
<evidence type="ECO:0000259" key="3">
    <source>
        <dbReference type="Pfam" id="PF08044"/>
    </source>
</evidence>
<dbReference type="EMBL" id="LZLC01000261">
    <property type="protein sequence ID" value="OBJ35660.1"/>
    <property type="molecule type" value="Genomic_DNA"/>
</dbReference>
<comment type="caution">
    <text evidence="4">The sequence shown here is derived from an EMBL/GenBank/DDBJ whole genome shotgun (WGS) entry which is preliminary data.</text>
</comment>
<feature type="region of interest" description="Disordered" evidence="1">
    <location>
        <begin position="1"/>
        <end position="21"/>
    </location>
</feature>
<dbReference type="PANTHER" id="PTHR40763:SF5">
    <property type="entry name" value="MEMBRANE PROTEIN"/>
    <property type="match status" value="1"/>
</dbReference>
<sequence>MHHHEDLPFPEPTRHSAGGAVTDTLGTHIRVGDADREVVSRRLSRAVADGRLTLTEYDTRLQWLYRAVTRGELAEIVSDLPASDERRKPKRQWKQSIPAWVVIMWMPWGAVNLLCLAIWLATGAGYFWPFWVAVPWGCALLIPSAIGVFTSGGVDEGRDSTASGAADLRRSCSAASRPGRSAQQWSSAAT</sequence>
<evidence type="ECO:0000313" key="4">
    <source>
        <dbReference type="EMBL" id="OBJ35660.1"/>
    </source>
</evidence>
<dbReference type="InterPro" id="IPR012551">
    <property type="entry name" value="DUF1707_SHOCT-like"/>
</dbReference>
<reference evidence="4 5" key="1">
    <citation type="submission" date="2016-06" db="EMBL/GenBank/DDBJ databases">
        <authorList>
            <person name="Kjaerup R.B."/>
            <person name="Dalgaard T.S."/>
            <person name="Juul-Madsen H.R."/>
        </authorList>
    </citation>
    <scope>NUCLEOTIDE SEQUENCE [LARGE SCALE GENOMIC DNA]</scope>
    <source>
        <strain evidence="4 5">1127319.6</strain>
    </source>
</reference>
<organism evidence="4 5">
    <name type="scientific">Mycolicibacterium mucogenicum</name>
    <name type="common">Mycobacterium mucogenicum</name>
    <dbReference type="NCBI Taxonomy" id="56689"/>
    <lineage>
        <taxon>Bacteria</taxon>
        <taxon>Bacillati</taxon>
        <taxon>Actinomycetota</taxon>
        <taxon>Actinomycetes</taxon>
        <taxon>Mycobacteriales</taxon>
        <taxon>Mycobacteriaceae</taxon>
        <taxon>Mycolicibacterium</taxon>
    </lineage>
</organism>
<evidence type="ECO:0000313" key="5">
    <source>
        <dbReference type="Proteomes" id="UP000093898"/>
    </source>
</evidence>
<proteinExistence type="predicted"/>
<feature type="domain" description="DUF1707" evidence="3">
    <location>
        <begin position="29"/>
        <end position="81"/>
    </location>
</feature>
<dbReference type="Pfam" id="PF08044">
    <property type="entry name" value="DUF1707"/>
    <property type="match status" value="1"/>
</dbReference>
<keyword evidence="2" id="KW-0812">Transmembrane</keyword>
<gene>
    <name evidence="4" type="ORF">A5630_09085</name>
</gene>
<evidence type="ECO:0000256" key="2">
    <source>
        <dbReference type="SAM" id="Phobius"/>
    </source>
</evidence>
<feature type="transmembrane region" description="Helical" evidence="2">
    <location>
        <begin position="126"/>
        <end position="149"/>
    </location>
</feature>
<keyword evidence="2" id="KW-0472">Membrane</keyword>
<dbReference type="Proteomes" id="UP000093898">
    <property type="component" value="Unassembled WGS sequence"/>
</dbReference>
<dbReference type="AlphaFoldDB" id="A0A1A3GIM0"/>
<dbReference type="STRING" id="56689.GCA_001291445_04672"/>
<feature type="transmembrane region" description="Helical" evidence="2">
    <location>
        <begin position="97"/>
        <end position="120"/>
    </location>
</feature>
<evidence type="ECO:0000256" key="1">
    <source>
        <dbReference type="SAM" id="MobiDB-lite"/>
    </source>
</evidence>
<name>A0A1A3GIM0_MYCMU</name>
<accession>A0A1A3GIM0</accession>